<dbReference type="AlphaFoldDB" id="A0ABD1FYG3"/>
<gene>
    <name evidence="9" type="ORF">AAHA92_29176</name>
</gene>
<evidence type="ECO:0000256" key="5">
    <source>
        <dbReference type="ARBA" id="ARBA00022989"/>
    </source>
</evidence>
<dbReference type="Proteomes" id="UP001567538">
    <property type="component" value="Unassembled WGS sequence"/>
</dbReference>
<evidence type="ECO:0000313" key="9">
    <source>
        <dbReference type="EMBL" id="KAL1536540.1"/>
    </source>
</evidence>
<keyword evidence="5 7" id="KW-1133">Transmembrane helix</keyword>
<reference evidence="9 10" key="1">
    <citation type="submission" date="2024-06" db="EMBL/GenBank/DDBJ databases">
        <title>A chromosome level genome sequence of Diviner's sage (Salvia divinorum).</title>
        <authorList>
            <person name="Ford S.A."/>
            <person name="Ro D.-K."/>
            <person name="Ness R.W."/>
            <person name="Phillips M.A."/>
        </authorList>
    </citation>
    <scope>NUCLEOTIDE SEQUENCE [LARGE SCALE GENOMIC DNA]</scope>
    <source>
        <strain evidence="9">SAF-2024a</strain>
        <tissue evidence="9">Leaf</tissue>
    </source>
</reference>
<comment type="caution">
    <text evidence="9">The sequence shown here is derived from an EMBL/GenBank/DDBJ whole genome shotgun (WGS) entry which is preliminary data.</text>
</comment>
<evidence type="ECO:0000256" key="4">
    <source>
        <dbReference type="ARBA" id="ARBA00022970"/>
    </source>
</evidence>
<feature type="domain" description="Amino acid transporter transmembrane" evidence="8">
    <location>
        <begin position="2"/>
        <end position="74"/>
    </location>
</feature>
<comment type="subcellular location">
    <subcellularLocation>
        <location evidence="1">Membrane</location>
    </subcellularLocation>
</comment>
<keyword evidence="2" id="KW-0813">Transport</keyword>
<evidence type="ECO:0000256" key="6">
    <source>
        <dbReference type="ARBA" id="ARBA00023136"/>
    </source>
</evidence>
<evidence type="ECO:0000256" key="7">
    <source>
        <dbReference type="SAM" id="Phobius"/>
    </source>
</evidence>
<dbReference type="GO" id="GO:0016020">
    <property type="term" value="C:membrane"/>
    <property type="evidence" value="ECO:0007669"/>
    <property type="project" value="UniProtKB-SubCell"/>
</dbReference>
<dbReference type="InterPro" id="IPR013057">
    <property type="entry name" value="AA_transpt_TM"/>
</dbReference>
<organism evidence="9 10">
    <name type="scientific">Salvia divinorum</name>
    <name type="common">Maria pastora</name>
    <name type="synonym">Diviner's sage</name>
    <dbReference type="NCBI Taxonomy" id="28513"/>
    <lineage>
        <taxon>Eukaryota</taxon>
        <taxon>Viridiplantae</taxon>
        <taxon>Streptophyta</taxon>
        <taxon>Embryophyta</taxon>
        <taxon>Tracheophyta</taxon>
        <taxon>Spermatophyta</taxon>
        <taxon>Magnoliopsida</taxon>
        <taxon>eudicotyledons</taxon>
        <taxon>Gunneridae</taxon>
        <taxon>Pentapetalae</taxon>
        <taxon>asterids</taxon>
        <taxon>lamiids</taxon>
        <taxon>Lamiales</taxon>
        <taxon>Lamiaceae</taxon>
        <taxon>Nepetoideae</taxon>
        <taxon>Mentheae</taxon>
        <taxon>Salviinae</taxon>
        <taxon>Salvia</taxon>
        <taxon>Salvia subgen. Calosphace</taxon>
    </lineage>
</organism>
<dbReference type="PANTHER" id="PTHR48017">
    <property type="entry name" value="OS05G0424000 PROTEIN-RELATED"/>
    <property type="match status" value="1"/>
</dbReference>
<accession>A0ABD1FYG3</accession>
<proteinExistence type="predicted"/>
<name>A0ABD1FYG3_SALDI</name>
<keyword evidence="4" id="KW-0029">Amino-acid transport</keyword>
<evidence type="ECO:0000256" key="1">
    <source>
        <dbReference type="ARBA" id="ARBA00004370"/>
    </source>
</evidence>
<protein>
    <submittedName>
        <fullName evidence="9">Lysine histidine transporter 1-like</fullName>
    </submittedName>
</protein>
<dbReference type="GO" id="GO:0006865">
    <property type="term" value="P:amino acid transport"/>
    <property type="evidence" value="ECO:0007669"/>
    <property type="project" value="UniProtKB-KW"/>
</dbReference>
<evidence type="ECO:0000256" key="2">
    <source>
        <dbReference type="ARBA" id="ARBA00022448"/>
    </source>
</evidence>
<keyword evidence="6 7" id="KW-0472">Membrane</keyword>
<sequence>MVEMHEMVPGKRFDRYHELGRHTFGEKLGLYIVVPQQLVVKVDVNMVYMVTGGKSLKKFHETVCGSCNYSTIAWAASIHKGVQKGVEYSYPASRRAGKFFDFFTALGEVAFVYAGHNVVLEIQATIPSTIEKPQKAHVERMFGNQVQDNILLSLEKPAWLIAAANMFVVIHVIGNYQIYAMPVFDMIKTMLVKTLRFKPSFWLRFTSRNI</sequence>
<keyword evidence="10" id="KW-1185">Reference proteome</keyword>
<evidence type="ECO:0000259" key="8">
    <source>
        <dbReference type="Pfam" id="PF01490"/>
    </source>
</evidence>
<dbReference type="EMBL" id="JBEAFC010000011">
    <property type="protein sequence ID" value="KAL1536540.1"/>
    <property type="molecule type" value="Genomic_DNA"/>
</dbReference>
<evidence type="ECO:0000313" key="10">
    <source>
        <dbReference type="Proteomes" id="UP001567538"/>
    </source>
</evidence>
<dbReference type="Pfam" id="PF01490">
    <property type="entry name" value="Aa_trans"/>
    <property type="match status" value="2"/>
</dbReference>
<evidence type="ECO:0000256" key="3">
    <source>
        <dbReference type="ARBA" id="ARBA00022692"/>
    </source>
</evidence>
<feature type="transmembrane region" description="Helical" evidence="7">
    <location>
        <begin position="158"/>
        <end position="178"/>
    </location>
</feature>
<keyword evidence="3 7" id="KW-0812">Transmembrane</keyword>
<feature type="domain" description="Amino acid transporter transmembrane" evidence="8">
    <location>
        <begin position="141"/>
        <end position="206"/>
    </location>
</feature>